<dbReference type="Pfam" id="PF01368">
    <property type="entry name" value="DHH"/>
    <property type="match status" value="1"/>
</dbReference>
<evidence type="ECO:0008006" key="5">
    <source>
        <dbReference type="Google" id="ProtNLM"/>
    </source>
</evidence>
<feature type="domain" description="DHHA1" evidence="2">
    <location>
        <begin position="348"/>
        <end position="434"/>
    </location>
</feature>
<protein>
    <recommendedName>
        <fullName evidence="5">DDH domain-containing protein</fullName>
    </recommendedName>
</protein>
<dbReference type="InterPro" id="IPR003156">
    <property type="entry name" value="DHHA1_dom"/>
</dbReference>
<dbReference type="InterPro" id="IPR051319">
    <property type="entry name" value="Oligoribo/pAp-PDE_c-di-AMP_PDE"/>
</dbReference>
<evidence type="ECO:0000259" key="1">
    <source>
        <dbReference type="Pfam" id="PF01368"/>
    </source>
</evidence>
<dbReference type="SUPFAM" id="SSF64182">
    <property type="entry name" value="DHH phosphoesterases"/>
    <property type="match status" value="1"/>
</dbReference>
<dbReference type="RefSeq" id="WP_168058581.1">
    <property type="nucleotide sequence ID" value="NZ_VTOW01000001.1"/>
</dbReference>
<name>A0A7X6DN63_9BACT</name>
<dbReference type="EMBL" id="VTOW01000001">
    <property type="protein sequence ID" value="NKE70321.1"/>
    <property type="molecule type" value="Genomic_DNA"/>
</dbReference>
<reference evidence="3 4" key="1">
    <citation type="journal article" date="2020" name="Nature">
        <title>Bacterial chemolithoautotrophy via manganese oxidation.</title>
        <authorList>
            <person name="Yu H."/>
            <person name="Leadbetter J.R."/>
        </authorList>
    </citation>
    <scope>NUCLEOTIDE SEQUENCE [LARGE SCALE GENOMIC DNA]</scope>
    <source>
        <strain evidence="3 4">Mn-1</strain>
    </source>
</reference>
<dbReference type="Pfam" id="PF02272">
    <property type="entry name" value="DHHA1"/>
    <property type="match status" value="1"/>
</dbReference>
<evidence type="ECO:0000313" key="4">
    <source>
        <dbReference type="Proteomes" id="UP000534783"/>
    </source>
</evidence>
<evidence type="ECO:0000259" key="2">
    <source>
        <dbReference type="Pfam" id="PF02272"/>
    </source>
</evidence>
<proteinExistence type="predicted"/>
<dbReference type="AlphaFoldDB" id="A0A7X6DN63"/>
<feature type="domain" description="DDH" evidence="1">
    <location>
        <begin position="149"/>
        <end position="288"/>
    </location>
</feature>
<sequence>MRYIVFCDDSFFYQVLKSHREAGSAWLFVVQEPELADWLQKKKVPVIQGPFSAQATYQRAKIGREDRVIIALSKTKLFSPILRLLSKEKVRPSLLLSRNKEAVDLGSPDLKVVSCTDLLSSPLFWELRAISLREKTREIHRILGEAERVLILVQDDPDPDAIASALALRTLLGRNKLTAPIASFGVVDRPENMAMLKHLEIEVDRIDAKRLSGYDRICFVDTQPSRFPVKFPRIDVVIDHHPEEKGYHAAYREIRSNQGATSTVMTEYLRAEDVKISHRLATALLYGIGTDTAFLERGTHPGDVEAFSFLYPLANHGLIRQIERPEFPQEEAGFVQKAIRRWRIEHRLLVSHLGQVPRQDIVPRLADFFTQVEGIDWSVLSGIVGGNLIVSARNMGKSGNAGSLMKEAFGSYGRAGGHRFMAKAVMPLKGFREVFGRADERFVRDLIFDRLADLLQREAVAV</sequence>
<dbReference type="GO" id="GO:0003676">
    <property type="term" value="F:nucleic acid binding"/>
    <property type="evidence" value="ECO:0007669"/>
    <property type="project" value="InterPro"/>
</dbReference>
<comment type="caution">
    <text evidence="3">The sequence shown here is derived from an EMBL/GenBank/DDBJ whole genome shotgun (WGS) entry which is preliminary data.</text>
</comment>
<dbReference type="PANTHER" id="PTHR47618:SF1">
    <property type="entry name" value="BIFUNCTIONAL OLIGORIBONUCLEASE AND PAP PHOSPHATASE NRNA"/>
    <property type="match status" value="1"/>
</dbReference>
<dbReference type="Gene3D" id="3.90.1640.10">
    <property type="entry name" value="inorganic pyrophosphatase (n-terminal core)"/>
    <property type="match status" value="1"/>
</dbReference>
<evidence type="ECO:0000313" key="3">
    <source>
        <dbReference type="EMBL" id="NKE70321.1"/>
    </source>
</evidence>
<dbReference type="InterPro" id="IPR001667">
    <property type="entry name" value="DDH_dom"/>
</dbReference>
<dbReference type="Proteomes" id="UP000534783">
    <property type="component" value="Unassembled WGS sequence"/>
</dbReference>
<organism evidence="3 4">
    <name type="scientific">Candidatus Manganitrophus noduliformans</name>
    <dbReference type="NCBI Taxonomy" id="2606439"/>
    <lineage>
        <taxon>Bacteria</taxon>
        <taxon>Pseudomonadati</taxon>
        <taxon>Nitrospirota</taxon>
        <taxon>Nitrospiria</taxon>
        <taxon>Candidatus Troglogloeales</taxon>
        <taxon>Candidatus Manganitrophaceae</taxon>
        <taxon>Candidatus Manganitrophus</taxon>
    </lineage>
</organism>
<keyword evidence="4" id="KW-1185">Reference proteome</keyword>
<dbReference type="PANTHER" id="PTHR47618">
    <property type="entry name" value="BIFUNCTIONAL OLIGORIBONUCLEASE AND PAP PHOSPHATASE NRNA"/>
    <property type="match status" value="1"/>
</dbReference>
<gene>
    <name evidence="3" type="ORF">MNODULE_06125</name>
</gene>
<accession>A0A7X6DN63</accession>
<dbReference type="InterPro" id="IPR038763">
    <property type="entry name" value="DHH_sf"/>
</dbReference>